<keyword evidence="9" id="KW-0560">Oxidoreductase</keyword>
<dbReference type="PRINTS" id="PR00368">
    <property type="entry name" value="FADPNR"/>
</dbReference>
<keyword evidence="8" id="KW-0521">NADP</keyword>
<evidence type="ECO:0000256" key="6">
    <source>
        <dbReference type="ARBA" id="ARBA00022630"/>
    </source>
</evidence>
<evidence type="ECO:0000259" key="13">
    <source>
        <dbReference type="Pfam" id="PF02852"/>
    </source>
</evidence>
<reference evidence="15 16" key="1">
    <citation type="submission" date="2016-06" db="EMBL/GenBank/DDBJ databases">
        <authorList>
            <person name="Kjaerup R.B."/>
            <person name="Dalgaard T.S."/>
            <person name="Juul-Madsen H.R."/>
        </authorList>
    </citation>
    <scope>NUCLEOTIDE SEQUENCE [LARGE SCALE GENOMIC DNA]</scope>
    <source>
        <strain evidence="15 16">DSM 45577</strain>
    </source>
</reference>
<evidence type="ECO:0000256" key="3">
    <source>
        <dbReference type="ARBA" id="ARBA00007532"/>
    </source>
</evidence>
<dbReference type="Gene3D" id="3.30.390.30">
    <property type="match status" value="1"/>
</dbReference>
<organism evidence="15 16">
    <name type="scientific">Micromonospora yangpuensis</name>
    <dbReference type="NCBI Taxonomy" id="683228"/>
    <lineage>
        <taxon>Bacteria</taxon>
        <taxon>Bacillati</taxon>
        <taxon>Actinomycetota</taxon>
        <taxon>Actinomycetes</taxon>
        <taxon>Micromonosporales</taxon>
        <taxon>Micromonosporaceae</taxon>
        <taxon>Micromonospora</taxon>
    </lineage>
</organism>
<evidence type="ECO:0000256" key="2">
    <source>
        <dbReference type="ARBA" id="ARBA00004496"/>
    </source>
</evidence>
<evidence type="ECO:0000256" key="10">
    <source>
        <dbReference type="ARBA" id="ARBA00023027"/>
    </source>
</evidence>
<keyword evidence="5" id="KW-0963">Cytoplasm</keyword>
<evidence type="ECO:0000256" key="11">
    <source>
        <dbReference type="ARBA" id="ARBA00031183"/>
    </source>
</evidence>
<feature type="binding site" evidence="12">
    <location>
        <position position="51"/>
    </location>
    <ligand>
        <name>FAD</name>
        <dbReference type="ChEBI" id="CHEBI:57692"/>
    </ligand>
</feature>
<comment type="similarity">
    <text evidence="3">Belongs to the class-I pyridine nucleotide-disulfide oxidoreductase family.</text>
</comment>
<evidence type="ECO:0000256" key="9">
    <source>
        <dbReference type="ARBA" id="ARBA00023002"/>
    </source>
</evidence>
<dbReference type="RefSeq" id="WP_091437699.1">
    <property type="nucleotide sequence ID" value="NZ_BMMJ01000016.1"/>
</dbReference>
<dbReference type="PRINTS" id="PR00411">
    <property type="entry name" value="PNDRDTASEI"/>
</dbReference>
<dbReference type="STRING" id="683228.GA0070617_2932"/>
<evidence type="ECO:0000256" key="1">
    <source>
        <dbReference type="ARBA" id="ARBA00002842"/>
    </source>
</evidence>
<evidence type="ECO:0000313" key="16">
    <source>
        <dbReference type="Proteomes" id="UP000198937"/>
    </source>
</evidence>
<dbReference type="GO" id="GO:0006103">
    <property type="term" value="P:2-oxoglutarate metabolic process"/>
    <property type="evidence" value="ECO:0007669"/>
    <property type="project" value="TreeGrafter"/>
</dbReference>
<feature type="binding site" evidence="12">
    <location>
        <position position="268"/>
    </location>
    <ligand>
        <name>NAD(+)</name>
        <dbReference type="ChEBI" id="CHEBI:57540"/>
    </ligand>
</feature>
<evidence type="ECO:0000259" key="14">
    <source>
        <dbReference type="Pfam" id="PF07992"/>
    </source>
</evidence>
<keyword evidence="16" id="KW-1185">Reference proteome</keyword>
<keyword evidence="12" id="KW-0547">Nucleotide-binding</keyword>
<evidence type="ECO:0000256" key="7">
    <source>
        <dbReference type="ARBA" id="ARBA00022827"/>
    </source>
</evidence>
<feature type="domain" description="Pyridine nucleotide-disulphide oxidoreductase dimerisation" evidence="13">
    <location>
        <begin position="344"/>
        <end position="451"/>
    </location>
</feature>
<dbReference type="Proteomes" id="UP000198937">
    <property type="component" value="Unassembled WGS sequence"/>
</dbReference>
<dbReference type="InterPro" id="IPR016156">
    <property type="entry name" value="FAD/NAD-linked_Rdtase_dimer_sf"/>
</dbReference>
<dbReference type="PIRSF" id="PIRSF000350">
    <property type="entry name" value="Mercury_reductase_MerA"/>
    <property type="match status" value="1"/>
</dbReference>
<dbReference type="InterPro" id="IPR004099">
    <property type="entry name" value="Pyr_nucl-diS_OxRdtase_dimer"/>
</dbReference>
<dbReference type="InterPro" id="IPR036188">
    <property type="entry name" value="FAD/NAD-bd_sf"/>
</dbReference>
<dbReference type="InterPro" id="IPR001100">
    <property type="entry name" value="Pyr_nuc-diS_OxRdtase"/>
</dbReference>
<feature type="binding site" evidence="12">
    <location>
        <position position="204"/>
    </location>
    <ligand>
        <name>NAD(+)</name>
        <dbReference type="ChEBI" id="CHEBI:57540"/>
    </ligand>
</feature>
<dbReference type="GO" id="GO:0050660">
    <property type="term" value="F:flavin adenine dinucleotide binding"/>
    <property type="evidence" value="ECO:0007669"/>
    <property type="project" value="TreeGrafter"/>
</dbReference>
<sequence>MYDYDLLVLGSGPSGQKAAIAAAKLGRRVGIVDRRDMLGGVCINTGTVPSKTLREAVLYLTGLSQRDLYGSSYRVKDEITVGDLAARTQHVISRQTDVIRNQLARNRVSMITGTGRFADDHTILVDGDSGRESRVTFDKAIIAAGTRPARPDSVDFDDRTIVDSDGVINLQAVPRSMVVVGAGVIGMEYASMFAALGTKVTVVERRDKMLDFCDEEVVESLKYHLRDLSVTFRFGEEVASVEKHQTAALCVLKSGKKIVADTVMYSAGRQGQTDDLALESAGLEADRRGRITVDANYRTSVANIYAVGDVIGFPALASTSMEQGRLAAQHACGEPVREMHELQPIGIYTIPEISFVGRTEEQLTESSTPFEVGIARYRELARGQIVGDSYGLLKLLVSPSDGRLLGVHVFGTGATEIVHIGQAVMGCGGTIDYLVDAVFNYPTLAEAYKVAALDAANKIRNITRIDG</sequence>
<name>A0A1C6UN74_9ACTN</name>
<dbReference type="PANTHER" id="PTHR22912:SF93">
    <property type="entry name" value="SOLUBLE PYRIDINE NUCLEOTIDE TRANSHYDROGENASE"/>
    <property type="match status" value="1"/>
</dbReference>
<feature type="binding site" evidence="12">
    <location>
        <position position="115"/>
    </location>
    <ligand>
        <name>FAD</name>
        <dbReference type="ChEBI" id="CHEBI:57692"/>
    </ligand>
</feature>
<dbReference type="EC" id="1.6.1.1" evidence="4"/>
<feature type="domain" description="FAD/NAD(P)-binding" evidence="14">
    <location>
        <begin position="4"/>
        <end position="324"/>
    </location>
</feature>
<dbReference type="Pfam" id="PF07992">
    <property type="entry name" value="Pyr_redox_2"/>
    <property type="match status" value="1"/>
</dbReference>
<dbReference type="InterPro" id="IPR023753">
    <property type="entry name" value="FAD/NAD-binding_dom"/>
</dbReference>
<dbReference type="Gene3D" id="3.50.50.60">
    <property type="entry name" value="FAD/NAD(P)-binding domain"/>
    <property type="match status" value="2"/>
</dbReference>
<keyword evidence="6" id="KW-0285">Flavoprotein</keyword>
<evidence type="ECO:0000256" key="4">
    <source>
        <dbReference type="ARBA" id="ARBA00012772"/>
    </source>
</evidence>
<dbReference type="SUPFAM" id="SSF51905">
    <property type="entry name" value="FAD/NAD(P)-binding domain"/>
    <property type="match status" value="1"/>
</dbReference>
<feature type="binding site" evidence="12">
    <location>
        <begin position="181"/>
        <end position="188"/>
    </location>
    <ligand>
        <name>NAD(+)</name>
        <dbReference type="ChEBI" id="CHEBI:57540"/>
    </ligand>
</feature>
<feature type="binding site" evidence="12">
    <location>
        <position position="309"/>
    </location>
    <ligand>
        <name>FAD</name>
        <dbReference type="ChEBI" id="CHEBI:57692"/>
    </ligand>
</feature>
<dbReference type="PANTHER" id="PTHR22912">
    <property type="entry name" value="DISULFIDE OXIDOREDUCTASE"/>
    <property type="match status" value="1"/>
</dbReference>
<accession>A0A1C6UN74</accession>
<dbReference type="GO" id="GO:0005829">
    <property type="term" value="C:cytosol"/>
    <property type="evidence" value="ECO:0007669"/>
    <property type="project" value="TreeGrafter"/>
</dbReference>
<dbReference type="NCBIfam" id="NF003585">
    <property type="entry name" value="PRK05249.1"/>
    <property type="match status" value="1"/>
</dbReference>
<dbReference type="OrthoDB" id="9800167at2"/>
<proteinExistence type="inferred from homology"/>
<dbReference type="SUPFAM" id="SSF55424">
    <property type="entry name" value="FAD/NAD-linked reductases, dimerisation (C-terminal) domain"/>
    <property type="match status" value="1"/>
</dbReference>
<evidence type="ECO:0000256" key="8">
    <source>
        <dbReference type="ARBA" id="ARBA00022857"/>
    </source>
</evidence>
<dbReference type="InterPro" id="IPR050151">
    <property type="entry name" value="Class-I_Pyr_Nuc-Dis_Oxidored"/>
</dbReference>
<dbReference type="FunFam" id="3.30.390.30:FF:000001">
    <property type="entry name" value="Dihydrolipoyl dehydrogenase"/>
    <property type="match status" value="1"/>
</dbReference>
<evidence type="ECO:0000256" key="12">
    <source>
        <dbReference type="PIRSR" id="PIRSR000350-3"/>
    </source>
</evidence>
<comment type="cofactor">
    <cofactor evidence="12">
        <name>FAD</name>
        <dbReference type="ChEBI" id="CHEBI:57692"/>
    </cofactor>
    <text evidence="12">Binds 1 FAD per subunit.</text>
</comment>
<dbReference type="EMBL" id="FMIA01000002">
    <property type="protein sequence ID" value="SCL55349.1"/>
    <property type="molecule type" value="Genomic_DNA"/>
</dbReference>
<comment type="function">
    <text evidence="1">Conversion of NADPH, generated by peripheral catabolic pathways, to NADH, which can enter the respiratory chain for energy generation.</text>
</comment>
<evidence type="ECO:0000256" key="5">
    <source>
        <dbReference type="ARBA" id="ARBA00022490"/>
    </source>
</evidence>
<dbReference type="AlphaFoldDB" id="A0A1C6UN74"/>
<protein>
    <recommendedName>
        <fullName evidence="4">NAD(P)(+) transhydrogenase (Si-specific)</fullName>
        <ecNumber evidence="4">1.6.1.1</ecNumber>
    </recommendedName>
    <alternativeName>
        <fullName evidence="11">NAD(P)(+) transhydrogenase [B-specific]</fullName>
    </alternativeName>
</protein>
<evidence type="ECO:0000313" key="15">
    <source>
        <dbReference type="EMBL" id="SCL55349.1"/>
    </source>
</evidence>
<dbReference type="Pfam" id="PF02852">
    <property type="entry name" value="Pyr_redox_dim"/>
    <property type="match status" value="1"/>
</dbReference>
<keyword evidence="7 12" id="KW-0274">FAD</keyword>
<keyword evidence="10 12" id="KW-0520">NAD</keyword>
<dbReference type="GO" id="GO:0003957">
    <property type="term" value="F:NAD(P)+ transhydrogenase (Si-specific) activity"/>
    <property type="evidence" value="ECO:0007669"/>
    <property type="project" value="UniProtKB-EC"/>
</dbReference>
<comment type="subcellular location">
    <subcellularLocation>
        <location evidence="2">Cytoplasm</location>
    </subcellularLocation>
</comment>
<gene>
    <name evidence="15" type="ORF">GA0070617_2932</name>
</gene>
<dbReference type="GO" id="GO:0004148">
    <property type="term" value="F:dihydrolipoyl dehydrogenase (NADH) activity"/>
    <property type="evidence" value="ECO:0007669"/>
    <property type="project" value="TreeGrafter"/>
</dbReference>